<sequence>MTFYSSTTTSSSNPFANTTTAVPVQTTFHRGSFTKRRCEDSMGESSCRHHVGHQKKKNERTKPQENQDIVFSTRVPYPITTILIPKIPPPPSLRSVLLLDPPTLRLAAKHKLQSDKELRLEGSLGI</sequence>
<dbReference type="AlphaFoldDB" id="A0AAD2G0U8"/>
<organism evidence="2 3">
    <name type="scientific">Cylindrotheca closterium</name>
    <dbReference type="NCBI Taxonomy" id="2856"/>
    <lineage>
        <taxon>Eukaryota</taxon>
        <taxon>Sar</taxon>
        <taxon>Stramenopiles</taxon>
        <taxon>Ochrophyta</taxon>
        <taxon>Bacillariophyta</taxon>
        <taxon>Bacillariophyceae</taxon>
        <taxon>Bacillariophycidae</taxon>
        <taxon>Bacillariales</taxon>
        <taxon>Bacillariaceae</taxon>
        <taxon>Cylindrotheca</taxon>
    </lineage>
</organism>
<reference evidence="2" key="1">
    <citation type="submission" date="2023-08" db="EMBL/GenBank/DDBJ databases">
        <authorList>
            <person name="Audoor S."/>
            <person name="Bilcke G."/>
        </authorList>
    </citation>
    <scope>NUCLEOTIDE SEQUENCE</scope>
</reference>
<feature type="compositionally biased region" description="Basic residues" evidence="1">
    <location>
        <begin position="48"/>
        <end position="59"/>
    </location>
</feature>
<evidence type="ECO:0000313" key="2">
    <source>
        <dbReference type="EMBL" id="CAJ1959187.1"/>
    </source>
</evidence>
<comment type="caution">
    <text evidence="2">The sequence shown here is derived from an EMBL/GenBank/DDBJ whole genome shotgun (WGS) entry which is preliminary data.</text>
</comment>
<gene>
    <name evidence="2" type="ORF">CYCCA115_LOCUS17608</name>
</gene>
<evidence type="ECO:0000313" key="3">
    <source>
        <dbReference type="Proteomes" id="UP001295423"/>
    </source>
</evidence>
<protein>
    <submittedName>
        <fullName evidence="2">Uncharacterized protein</fullName>
    </submittedName>
</protein>
<evidence type="ECO:0000256" key="1">
    <source>
        <dbReference type="SAM" id="MobiDB-lite"/>
    </source>
</evidence>
<feature type="region of interest" description="Disordered" evidence="1">
    <location>
        <begin position="40"/>
        <end position="67"/>
    </location>
</feature>
<dbReference type="EMBL" id="CAKOGP040001981">
    <property type="protein sequence ID" value="CAJ1959187.1"/>
    <property type="molecule type" value="Genomic_DNA"/>
</dbReference>
<proteinExistence type="predicted"/>
<name>A0AAD2G0U8_9STRA</name>
<dbReference type="Proteomes" id="UP001295423">
    <property type="component" value="Unassembled WGS sequence"/>
</dbReference>
<keyword evidence="3" id="KW-1185">Reference proteome</keyword>
<accession>A0AAD2G0U8</accession>